<evidence type="ECO:0000256" key="2">
    <source>
        <dbReference type="ARBA" id="ARBA00007812"/>
    </source>
</evidence>
<evidence type="ECO:0000313" key="13">
    <source>
        <dbReference type="EMBL" id="KFX47913.1"/>
    </source>
</evidence>
<sequence>MADISIGQYIFTRLSQLGVKSVFGVPGDYELIILDMTPAAGLTWRGNANELIASYAADGYARVNGIGAFVTTFGPGELSAYCGMAGQYAEYVPVVHIVGYPSTSAMKSGAVMHHSLGDGEFGMYQKMIKHITVADIILDDVGSAASEIDRQCFTTPDRYPVIVVDGGAIRFDLLQETREIITSLQVPYFSTAMSKGSISECLGDGKLFGGVYSGGASPDSIRAAVEKSELALFIGRYPDLNIVDFQRFSVNIAGKSYNLANKYTLGRYFRANDFIIAETGTSSYGIPAANLMHFENVRMYNQTVFGSIGYATGAALGSFVAGKEDGSVKRGILVTGEGSLQLTVQALADYLRWGLNATIFIVNNGGYTVERLIHGMDALYNTIPVWKYEKLSEVFGPDHPSRYDRIETGAELVELLNYGRFSAADCTQVVELILGKDDAPLAVKMASAAVEAFNLRQ</sequence>
<keyword evidence="6" id="KW-0460">Magnesium</keyword>
<dbReference type="EMBL" id="JPOX01000013">
    <property type="protein sequence ID" value="KFX47913.1"/>
    <property type="molecule type" value="Genomic_DNA"/>
</dbReference>
<dbReference type="InterPro" id="IPR012001">
    <property type="entry name" value="Thiamin_PyroP_enz_TPP-bd_dom"/>
</dbReference>
<dbReference type="GO" id="GO:0000949">
    <property type="term" value="P:aromatic amino acid family catabolic process to alcohol via Ehrlich pathway"/>
    <property type="evidence" value="ECO:0007669"/>
    <property type="project" value="TreeGrafter"/>
</dbReference>
<accession>A0A093XRN3</accession>
<protein>
    <recommendedName>
        <fullName evidence="3">Pyruvate decarboxylase</fullName>
    </recommendedName>
</protein>
<keyword evidence="8" id="KW-0456">Lyase</keyword>
<comment type="cofactor">
    <cofactor evidence="1">
        <name>thiamine diphosphate</name>
        <dbReference type="ChEBI" id="CHEBI:58937"/>
    </cofactor>
</comment>
<comment type="caution">
    <text evidence="13">The sequence shown here is derived from an EMBL/GenBank/DDBJ whole genome shotgun (WGS) entry which is preliminary data.</text>
</comment>
<dbReference type="InterPro" id="IPR029061">
    <property type="entry name" value="THDP-binding"/>
</dbReference>
<name>A0A093XRN3_TALMA</name>
<feature type="domain" description="Thiamine pyrophosphate enzyme N-terminal TPP-binding" evidence="12">
    <location>
        <begin position="6"/>
        <end position="109"/>
    </location>
</feature>
<dbReference type="GO" id="GO:0005634">
    <property type="term" value="C:nucleus"/>
    <property type="evidence" value="ECO:0007669"/>
    <property type="project" value="TreeGrafter"/>
</dbReference>
<dbReference type="CDD" id="cd07038">
    <property type="entry name" value="TPP_PYR_PDC_IPDC_like"/>
    <property type="match status" value="1"/>
</dbReference>
<dbReference type="Pfam" id="PF02776">
    <property type="entry name" value="TPP_enzyme_N"/>
    <property type="match status" value="1"/>
</dbReference>
<feature type="domain" description="Thiamine pyrophosphate enzyme TPP-binding" evidence="11">
    <location>
        <begin position="284"/>
        <end position="372"/>
    </location>
</feature>
<dbReference type="GO" id="GO:0030976">
    <property type="term" value="F:thiamine pyrophosphate binding"/>
    <property type="evidence" value="ECO:0007669"/>
    <property type="project" value="InterPro"/>
</dbReference>
<evidence type="ECO:0000256" key="3">
    <source>
        <dbReference type="ARBA" id="ARBA00014422"/>
    </source>
</evidence>
<dbReference type="PANTHER" id="PTHR43452">
    <property type="entry name" value="PYRUVATE DECARBOXYLASE"/>
    <property type="match status" value="1"/>
</dbReference>
<evidence type="ECO:0000256" key="5">
    <source>
        <dbReference type="ARBA" id="ARBA00022793"/>
    </source>
</evidence>
<comment type="similarity">
    <text evidence="2 9">Belongs to the TPP enzyme family.</text>
</comment>
<dbReference type="InterPro" id="IPR029035">
    <property type="entry name" value="DHS-like_NAD/FAD-binding_dom"/>
</dbReference>
<keyword evidence="4" id="KW-0479">Metal-binding</keyword>
<evidence type="ECO:0000256" key="4">
    <source>
        <dbReference type="ARBA" id="ARBA00022723"/>
    </source>
</evidence>
<dbReference type="GO" id="GO:0004737">
    <property type="term" value="F:pyruvate decarboxylase activity"/>
    <property type="evidence" value="ECO:0007669"/>
    <property type="project" value="TreeGrafter"/>
</dbReference>
<evidence type="ECO:0000259" key="10">
    <source>
        <dbReference type="Pfam" id="PF00205"/>
    </source>
</evidence>
<dbReference type="AlphaFoldDB" id="A0A093XRN3"/>
<dbReference type="SUPFAM" id="SSF52518">
    <property type="entry name" value="Thiamin diphosphate-binding fold (THDP-binding)"/>
    <property type="match status" value="2"/>
</dbReference>
<evidence type="ECO:0000256" key="7">
    <source>
        <dbReference type="ARBA" id="ARBA00023052"/>
    </source>
</evidence>
<dbReference type="Pfam" id="PF02775">
    <property type="entry name" value="TPP_enzyme_C"/>
    <property type="match status" value="1"/>
</dbReference>
<dbReference type="HOGENOM" id="CLU_013748_0_2_1"/>
<proteinExistence type="inferred from homology"/>
<keyword evidence="5" id="KW-0210">Decarboxylase</keyword>
<dbReference type="InterPro" id="IPR012000">
    <property type="entry name" value="Thiamin_PyroP_enz_cen_dom"/>
</dbReference>
<keyword evidence="7 9" id="KW-0786">Thiamine pyrophosphate</keyword>
<dbReference type="SUPFAM" id="SSF52467">
    <property type="entry name" value="DHS-like NAD/FAD-binding domain"/>
    <property type="match status" value="1"/>
</dbReference>
<dbReference type="InterPro" id="IPR047213">
    <property type="entry name" value="TPP_PYR_PDC_IPDC-like"/>
</dbReference>
<dbReference type="Pfam" id="PF00205">
    <property type="entry name" value="TPP_enzyme_M"/>
    <property type="match status" value="1"/>
</dbReference>
<dbReference type="PANTHER" id="PTHR43452:SF30">
    <property type="entry name" value="PYRUVATE DECARBOXYLASE ISOZYME 1-RELATED"/>
    <property type="match status" value="1"/>
</dbReference>
<evidence type="ECO:0000259" key="11">
    <source>
        <dbReference type="Pfam" id="PF02775"/>
    </source>
</evidence>
<evidence type="ECO:0000256" key="6">
    <source>
        <dbReference type="ARBA" id="ARBA00022842"/>
    </source>
</evidence>
<organism evidence="13">
    <name type="scientific">Talaromyces marneffei PM1</name>
    <dbReference type="NCBI Taxonomy" id="1077442"/>
    <lineage>
        <taxon>Eukaryota</taxon>
        <taxon>Fungi</taxon>
        <taxon>Dikarya</taxon>
        <taxon>Ascomycota</taxon>
        <taxon>Pezizomycotina</taxon>
        <taxon>Eurotiomycetes</taxon>
        <taxon>Eurotiomycetidae</taxon>
        <taxon>Eurotiales</taxon>
        <taxon>Trichocomaceae</taxon>
        <taxon>Talaromyces</taxon>
        <taxon>Talaromyces sect. Talaromyces</taxon>
    </lineage>
</organism>
<keyword evidence="13" id="KW-0670">Pyruvate</keyword>
<reference evidence="13" key="1">
    <citation type="journal article" date="2014" name="PLoS Genet.">
        <title>Signature Gene Expression Reveals Novel Clues to the Molecular Mechanisms of Dimorphic Transition in Penicillium marneffei.</title>
        <authorList>
            <person name="Yang E."/>
            <person name="Wang G."/>
            <person name="Cai J."/>
            <person name="Woo P.C."/>
            <person name="Lau S.K."/>
            <person name="Yuen K.-Y."/>
            <person name="Chow W.-N."/>
            <person name="Lin X."/>
        </authorList>
    </citation>
    <scope>NUCLEOTIDE SEQUENCE [LARGE SCALE GENOMIC DNA]</scope>
    <source>
        <strain evidence="13">PM1</strain>
    </source>
</reference>
<evidence type="ECO:0000256" key="9">
    <source>
        <dbReference type="RuleBase" id="RU362132"/>
    </source>
</evidence>
<dbReference type="Gene3D" id="3.40.50.1220">
    <property type="entry name" value="TPP-binding domain"/>
    <property type="match status" value="1"/>
</dbReference>
<dbReference type="Gene3D" id="3.40.50.970">
    <property type="match status" value="2"/>
</dbReference>
<dbReference type="InterPro" id="IPR012110">
    <property type="entry name" value="PDC/IPDC-like"/>
</dbReference>
<evidence type="ECO:0000256" key="8">
    <source>
        <dbReference type="ARBA" id="ARBA00023239"/>
    </source>
</evidence>
<dbReference type="GO" id="GO:0000287">
    <property type="term" value="F:magnesium ion binding"/>
    <property type="evidence" value="ECO:0007669"/>
    <property type="project" value="InterPro"/>
</dbReference>
<dbReference type="FunFam" id="3.40.50.970:FF:000024">
    <property type="entry name" value="Pyruvate decarboxylase isozyme"/>
    <property type="match status" value="1"/>
</dbReference>
<evidence type="ECO:0000259" key="12">
    <source>
        <dbReference type="Pfam" id="PF02776"/>
    </source>
</evidence>
<dbReference type="GO" id="GO:0005829">
    <property type="term" value="C:cytosol"/>
    <property type="evidence" value="ECO:0007669"/>
    <property type="project" value="TreeGrafter"/>
</dbReference>
<gene>
    <name evidence="13" type="ORF">GQ26_0130130</name>
</gene>
<dbReference type="InterPro" id="IPR011766">
    <property type="entry name" value="TPP_enzyme_TPP-bd"/>
</dbReference>
<evidence type="ECO:0000256" key="1">
    <source>
        <dbReference type="ARBA" id="ARBA00001964"/>
    </source>
</evidence>
<feature type="domain" description="Thiamine pyrophosphate enzyme central" evidence="10">
    <location>
        <begin position="160"/>
        <end position="242"/>
    </location>
</feature>